<reference evidence="2" key="1">
    <citation type="submission" date="2020-08" db="EMBL/GenBank/DDBJ databases">
        <title>Multicomponent nature underlies the extraordinary mechanical properties of spider dragline silk.</title>
        <authorList>
            <person name="Kono N."/>
            <person name="Nakamura H."/>
            <person name="Mori M."/>
            <person name="Yoshida Y."/>
            <person name="Ohtoshi R."/>
            <person name="Malay A.D."/>
            <person name="Moran D.A.P."/>
            <person name="Tomita M."/>
            <person name="Numata K."/>
            <person name="Arakawa K."/>
        </authorList>
    </citation>
    <scope>NUCLEOTIDE SEQUENCE</scope>
</reference>
<organism evidence="2 3">
    <name type="scientific">Trichonephila inaurata madagascariensis</name>
    <dbReference type="NCBI Taxonomy" id="2747483"/>
    <lineage>
        <taxon>Eukaryota</taxon>
        <taxon>Metazoa</taxon>
        <taxon>Ecdysozoa</taxon>
        <taxon>Arthropoda</taxon>
        <taxon>Chelicerata</taxon>
        <taxon>Arachnida</taxon>
        <taxon>Araneae</taxon>
        <taxon>Araneomorphae</taxon>
        <taxon>Entelegynae</taxon>
        <taxon>Araneoidea</taxon>
        <taxon>Nephilidae</taxon>
        <taxon>Trichonephila</taxon>
        <taxon>Trichonephila inaurata</taxon>
    </lineage>
</organism>
<accession>A0A8X6XVM7</accession>
<comment type="caution">
    <text evidence="2">The sequence shown here is derived from an EMBL/GenBank/DDBJ whole genome shotgun (WGS) entry which is preliminary data.</text>
</comment>
<dbReference type="AlphaFoldDB" id="A0A8X6XVM7"/>
<feature type="region of interest" description="Disordered" evidence="1">
    <location>
        <begin position="1"/>
        <end position="26"/>
    </location>
</feature>
<keyword evidence="3" id="KW-1185">Reference proteome</keyword>
<protein>
    <submittedName>
        <fullName evidence="2">Uncharacterized protein</fullName>
    </submittedName>
</protein>
<dbReference type="Proteomes" id="UP000886998">
    <property type="component" value="Unassembled WGS sequence"/>
</dbReference>
<gene>
    <name evidence="2" type="ORF">TNIN_77671</name>
</gene>
<sequence length="77" mass="8365">MLPLISGREEMPLPRTGALSPHQSIKSTRGEALARKSGVLGAILGLDSHPGKQDSRDRENLKTVPDFSQNCPIECRV</sequence>
<evidence type="ECO:0000313" key="2">
    <source>
        <dbReference type="EMBL" id="GFY59923.1"/>
    </source>
</evidence>
<evidence type="ECO:0000256" key="1">
    <source>
        <dbReference type="SAM" id="MobiDB-lite"/>
    </source>
</evidence>
<feature type="compositionally biased region" description="Basic and acidic residues" evidence="1">
    <location>
        <begin position="49"/>
        <end position="61"/>
    </location>
</feature>
<dbReference type="EMBL" id="BMAV01012886">
    <property type="protein sequence ID" value="GFY59923.1"/>
    <property type="molecule type" value="Genomic_DNA"/>
</dbReference>
<evidence type="ECO:0000313" key="3">
    <source>
        <dbReference type="Proteomes" id="UP000886998"/>
    </source>
</evidence>
<feature type="region of interest" description="Disordered" evidence="1">
    <location>
        <begin position="46"/>
        <end position="65"/>
    </location>
</feature>
<name>A0A8X6XVM7_9ARAC</name>
<proteinExistence type="predicted"/>